<proteinExistence type="predicted"/>
<evidence type="ECO:0000313" key="1">
    <source>
        <dbReference type="EMBL" id="RXJ60620.1"/>
    </source>
</evidence>
<keyword evidence="2" id="KW-1185">Reference proteome</keyword>
<accession>A0A4Q0XT07</accession>
<dbReference type="EMBL" id="PDKN01000001">
    <property type="protein sequence ID" value="RXJ60620.1"/>
    <property type="molecule type" value="Genomic_DNA"/>
</dbReference>
<protein>
    <recommendedName>
        <fullName evidence="3">Acyl-CoA dehydrogenase/oxidase C-terminal domain-containing protein</fullName>
    </recommendedName>
</protein>
<dbReference type="AlphaFoldDB" id="A0A4Q0XT07"/>
<sequence length="323" mass="37346">MTHKEYLKQIEKTLKQIKQLPIEQLDTNTKILKLAFDIAYKNRLFALYGFETKEQHQLKLQLFEKLTPISGSLSFLAIQILAANAIMNKNDFKRKKHYFHKKCGIAINHLRAPETLVEATKCRGGYRLNGTLTWASGYNIFERLLIGFHFNGQEYEVMSKFKPQKGFILSEAPQTFVGFGLNTVNIQLKEYFVKEKNIVSSNPIGNYTKNKSVSKTIHYSLYGLGCGVIKHIDNTTLKSFAHQHLKEYKQQFITSNSGEELDVLRVELFHFLQKIITTAMIQNGGKSILITQHLQQYYRELIMFNCNGLNQTIKDIFLHKLLD</sequence>
<comment type="caution">
    <text evidence="1">The sequence shown here is derived from an EMBL/GenBank/DDBJ whole genome shotgun (WGS) entry which is preliminary data.</text>
</comment>
<dbReference type="OrthoDB" id="5365325at2"/>
<dbReference type="Proteomes" id="UP000290657">
    <property type="component" value="Unassembled WGS sequence"/>
</dbReference>
<gene>
    <name evidence="1" type="ORF">CRV04_01005</name>
</gene>
<organism evidence="1 2">
    <name type="scientific">Candidatus Marinarcus aquaticus</name>
    <dbReference type="NCBI Taxonomy" id="2044504"/>
    <lineage>
        <taxon>Bacteria</taxon>
        <taxon>Pseudomonadati</taxon>
        <taxon>Campylobacterota</taxon>
        <taxon>Epsilonproteobacteria</taxon>
        <taxon>Campylobacterales</taxon>
        <taxon>Arcobacteraceae</taxon>
        <taxon>Candidatus Marinarcus</taxon>
    </lineage>
</organism>
<name>A0A4Q0XT07_9BACT</name>
<dbReference type="RefSeq" id="WP_128994754.1">
    <property type="nucleotide sequence ID" value="NZ_PDKN01000001.1"/>
</dbReference>
<evidence type="ECO:0000313" key="2">
    <source>
        <dbReference type="Proteomes" id="UP000290657"/>
    </source>
</evidence>
<evidence type="ECO:0008006" key="3">
    <source>
        <dbReference type="Google" id="ProtNLM"/>
    </source>
</evidence>
<reference evidence="1 2" key="1">
    <citation type="submission" date="2017-10" db="EMBL/GenBank/DDBJ databases">
        <title>Genomics of the genus Arcobacter.</title>
        <authorList>
            <person name="Perez-Cataluna A."/>
            <person name="Figueras M.J."/>
        </authorList>
    </citation>
    <scope>NUCLEOTIDE SEQUENCE [LARGE SCALE GENOMIC DNA]</scope>
    <source>
        <strain evidence="1 2">CECT 8987</strain>
    </source>
</reference>